<dbReference type="InterPro" id="IPR003594">
    <property type="entry name" value="HATPase_dom"/>
</dbReference>
<dbReference type="EC" id="2.7.13.3" evidence="2"/>
<dbReference type="Gene3D" id="3.30.565.10">
    <property type="entry name" value="Histidine kinase-like ATPase, C-terminal domain"/>
    <property type="match status" value="1"/>
</dbReference>
<dbReference type="Pfam" id="PF00072">
    <property type="entry name" value="Response_reg"/>
    <property type="match status" value="1"/>
</dbReference>
<keyword evidence="6" id="KW-0175">Coiled coil</keyword>
<name>A0A644Z2W5_9ZZZZ</name>
<dbReference type="Gene3D" id="1.10.287.130">
    <property type="match status" value="1"/>
</dbReference>
<feature type="domain" description="Histidine kinase" evidence="7">
    <location>
        <begin position="196"/>
        <end position="407"/>
    </location>
</feature>
<dbReference type="FunFam" id="3.30.565.10:FF:000006">
    <property type="entry name" value="Sensor histidine kinase WalK"/>
    <property type="match status" value="1"/>
</dbReference>
<dbReference type="InterPro" id="IPR001789">
    <property type="entry name" value="Sig_transdc_resp-reg_receiver"/>
</dbReference>
<dbReference type="InterPro" id="IPR005467">
    <property type="entry name" value="His_kinase_dom"/>
</dbReference>
<dbReference type="EMBL" id="VSSQ01006550">
    <property type="protein sequence ID" value="MPM33083.1"/>
    <property type="molecule type" value="Genomic_DNA"/>
</dbReference>
<evidence type="ECO:0000256" key="6">
    <source>
        <dbReference type="SAM" id="Coils"/>
    </source>
</evidence>
<feature type="coiled-coil region" evidence="6">
    <location>
        <begin position="159"/>
        <end position="196"/>
    </location>
</feature>
<dbReference type="InterPro" id="IPR003661">
    <property type="entry name" value="HisK_dim/P_dom"/>
</dbReference>
<dbReference type="InterPro" id="IPR036097">
    <property type="entry name" value="HisK_dim/P_sf"/>
</dbReference>
<dbReference type="PANTHER" id="PTHR43547">
    <property type="entry name" value="TWO-COMPONENT HISTIDINE KINASE"/>
    <property type="match status" value="1"/>
</dbReference>
<evidence type="ECO:0000256" key="5">
    <source>
        <dbReference type="ARBA" id="ARBA00022777"/>
    </source>
</evidence>
<evidence type="ECO:0000256" key="3">
    <source>
        <dbReference type="ARBA" id="ARBA00022553"/>
    </source>
</evidence>
<dbReference type="SUPFAM" id="SSF47384">
    <property type="entry name" value="Homodimeric domain of signal transducing histidine kinase"/>
    <property type="match status" value="1"/>
</dbReference>
<organism evidence="9">
    <name type="scientific">bioreactor metagenome</name>
    <dbReference type="NCBI Taxonomy" id="1076179"/>
    <lineage>
        <taxon>unclassified sequences</taxon>
        <taxon>metagenomes</taxon>
        <taxon>ecological metagenomes</taxon>
    </lineage>
</organism>
<dbReference type="SUPFAM" id="SSF52172">
    <property type="entry name" value="CheY-like"/>
    <property type="match status" value="1"/>
</dbReference>
<dbReference type="InterPro" id="IPR011006">
    <property type="entry name" value="CheY-like_superfamily"/>
</dbReference>
<dbReference type="SMART" id="SM00387">
    <property type="entry name" value="HATPase_c"/>
    <property type="match status" value="1"/>
</dbReference>
<dbReference type="Pfam" id="PF02518">
    <property type="entry name" value="HATPase_c"/>
    <property type="match status" value="1"/>
</dbReference>
<dbReference type="SMART" id="SM00388">
    <property type="entry name" value="HisKA"/>
    <property type="match status" value="1"/>
</dbReference>
<dbReference type="SUPFAM" id="SSF55874">
    <property type="entry name" value="ATPase domain of HSP90 chaperone/DNA topoisomerase II/histidine kinase"/>
    <property type="match status" value="1"/>
</dbReference>
<proteinExistence type="predicted"/>
<evidence type="ECO:0000313" key="9">
    <source>
        <dbReference type="EMBL" id="MPM33083.1"/>
    </source>
</evidence>
<dbReference type="CDD" id="cd00082">
    <property type="entry name" value="HisKA"/>
    <property type="match status" value="1"/>
</dbReference>
<dbReference type="PROSITE" id="PS50109">
    <property type="entry name" value="HIS_KIN"/>
    <property type="match status" value="1"/>
</dbReference>
<dbReference type="PANTHER" id="PTHR43547:SF2">
    <property type="entry name" value="HYBRID SIGNAL TRANSDUCTION HISTIDINE KINASE C"/>
    <property type="match status" value="1"/>
</dbReference>
<evidence type="ECO:0000256" key="4">
    <source>
        <dbReference type="ARBA" id="ARBA00022679"/>
    </source>
</evidence>
<dbReference type="InterPro" id="IPR036890">
    <property type="entry name" value="HATPase_C_sf"/>
</dbReference>
<comment type="catalytic activity">
    <reaction evidence="1">
        <text>ATP + protein L-histidine = ADP + protein N-phospho-L-histidine.</text>
        <dbReference type="EC" id="2.7.13.3"/>
    </reaction>
</comment>
<evidence type="ECO:0000256" key="1">
    <source>
        <dbReference type="ARBA" id="ARBA00000085"/>
    </source>
</evidence>
<keyword evidence="3" id="KW-0597">Phosphoprotein</keyword>
<evidence type="ECO:0000259" key="8">
    <source>
        <dbReference type="PROSITE" id="PS50110"/>
    </source>
</evidence>
<feature type="domain" description="Response regulatory" evidence="8">
    <location>
        <begin position="1"/>
        <end position="115"/>
    </location>
</feature>
<keyword evidence="4 9" id="KW-0808">Transferase</keyword>
<dbReference type="GO" id="GO:0000155">
    <property type="term" value="F:phosphorelay sensor kinase activity"/>
    <property type="evidence" value="ECO:0007669"/>
    <property type="project" value="InterPro"/>
</dbReference>
<dbReference type="Gene3D" id="3.40.50.2300">
    <property type="match status" value="1"/>
</dbReference>
<dbReference type="Pfam" id="PF00512">
    <property type="entry name" value="HisKA"/>
    <property type="match status" value="1"/>
</dbReference>
<dbReference type="SMART" id="SM00448">
    <property type="entry name" value="REC"/>
    <property type="match status" value="1"/>
</dbReference>
<sequence>MALEDSLVQAKRLEYFFKKNRFSYKIFSTAEDAIKVVEIEKPSLIISDILMPGMDGYQFCKKVKSNPHTGHIPVILLTSLQDPNDIIRGLQAGADNFITKPYDERYLHSRINHLLSNIGTSSGNDPCNNTDPIQIKYRGEEFNITSGRRQILDLLISVYDTAIQRNEELTEIKERLEATNKELIQANEDLDAFARTVSHDLKSPLTVILGFSSAILDNPESKITEDEKSYIQFMKESAMDMNQLIRDLLSFSQSGRLQLEKEELNLAETAKDILESILMRFPETSPEVIIEPGMSAYADSRMIRVVLDNLLGNAIKYSSKSQAPKIVFGKRDYYGKDLFFVKDNGVGFDMSKADKLFQPFVRLHSGSEYNGTGVGLSTVKRIIEKHGGEIWAESEPGQGAEFLFTLN</sequence>
<gene>
    <name evidence="9" type="primary">sasA_212</name>
    <name evidence="9" type="ORF">SDC9_79650</name>
</gene>
<dbReference type="PRINTS" id="PR00344">
    <property type="entry name" value="BCTRLSENSOR"/>
</dbReference>
<evidence type="ECO:0000256" key="2">
    <source>
        <dbReference type="ARBA" id="ARBA00012438"/>
    </source>
</evidence>
<protein>
    <recommendedName>
        <fullName evidence="2">histidine kinase</fullName>
        <ecNumber evidence="2">2.7.13.3</ecNumber>
    </recommendedName>
</protein>
<comment type="caution">
    <text evidence="9">The sequence shown here is derived from an EMBL/GenBank/DDBJ whole genome shotgun (WGS) entry which is preliminary data.</text>
</comment>
<reference evidence="9" key="1">
    <citation type="submission" date="2019-08" db="EMBL/GenBank/DDBJ databases">
        <authorList>
            <person name="Kucharzyk K."/>
            <person name="Murdoch R.W."/>
            <person name="Higgins S."/>
            <person name="Loffler F."/>
        </authorList>
    </citation>
    <scope>NUCLEOTIDE SEQUENCE</scope>
</reference>
<evidence type="ECO:0000259" key="7">
    <source>
        <dbReference type="PROSITE" id="PS50109"/>
    </source>
</evidence>
<dbReference type="AlphaFoldDB" id="A0A644Z2W5"/>
<accession>A0A644Z2W5</accession>
<keyword evidence="5 9" id="KW-0418">Kinase</keyword>
<dbReference type="PROSITE" id="PS50110">
    <property type="entry name" value="RESPONSE_REGULATORY"/>
    <property type="match status" value="1"/>
</dbReference>
<dbReference type="InterPro" id="IPR004358">
    <property type="entry name" value="Sig_transdc_His_kin-like_C"/>
</dbReference>